<organism evidence="1 2">
    <name type="scientific">Zalaria obscura</name>
    <dbReference type="NCBI Taxonomy" id="2024903"/>
    <lineage>
        <taxon>Eukaryota</taxon>
        <taxon>Fungi</taxon>
        <taxon>Dikarya</taxon>
        <taxon>Ascomycota</taxon>
        <taxon>Pezizomycotina</taxon>
        <taxon>Dothideomycetes</taxon>
        <taxon>Dothideomycetidae</taxon>
        <taxon>Dothideales</taxon>
        <taxon>Zalariaceae</taxon>
        <taxon>Zalaria</taxon>
    </lineage>
</organism>
<evidence type="ECO:0000313" key="2">
    <source>
        <dbReference type="Proteomes" id="UP001320706"/>
    </source>
</evidence>
<keyword evidence="2" id="KW-1185">Reference proteome</keyword>
<dbReference type="EMBL" id="JAMKPW020000021">
    <property type="protein sequence ID" value="KAK8207618.1"/>
    <property type="molecule type" value="Genomic_DNA"/>
</dbReference>
<proteinExistence type="predicted"/>
<sequence length="111" mass="11877">MLEPAKGQEAAEPPENSAAVKSAIGNCWIKVRGEVVSSDVLGGTSEAEPWARAKHSEASLAHRPSGVLEISPTGATAECPYSNLSEQFYLECLERPGFRGEMRRSESRSSG</sequence>
<name>A0ACC3SCQ2_9PEZI</name>
<reference evidence="1" key="1">
    <citation type="submission" date="2024-02" db="EMBL/GenBank/DDBJ databases">
        <title>Metagenome Assembled Genome of Zalaria obscura JY119.</title>
        <authorList>
            <person name="Vighnesh L."/>
            <person name="Jagadeeshwari U."/>
            <person name="Venkata Ramana C."/>
            <person name="Sasikala C."/>
        </authorList>
    </citation>
    <scope>NUCLEOTIDE SEQUENCE</scope>
    <source>
        <strain evidence="1">JY119</strain>
    </source>
</reference>
<accession>A0ACC3SCQ2</accession>
<comment type="caution">
    <text evidence="1">The sequence shown here is derived from an EMBL/GenBank/DDBJ whole genome shotgun (WGS) entry which is preliminary data.</text>
</comment>
<evidence type="ECO:0000313" key="1">
    <source>
        <dbReference type="EMBL" id="KAK8207618.1"/>
    </source>
</evidence>
<protein>
    <submittedName>
        <fullName evidence="1">Uncharacterized protein</fullName>
    </submittedName>
</protein>
<gene>
    <name evidence="1" type="ORF">M8818_004272</name>
</gene>
<dbReference type="Proteomes" id="UP001320706">
    <property type="component" value="Unassembled WGS sequence"/>
</dbReference>